<evidence type="ECO:0000313" key="3">
    <source>
        <dbReference type="EMBL" id="MBV4539121.1"/>
    </source>
</evidence>
<reference evidence="2" key="2">
    <citation type="submission" date="2020-07" db="EMBL/GenBank/DDBJ databases">
        <authorList>
            <person name="Lood C."/>
            <person name="Girard L."/>
        </authorList>
    </citation>
    <scope>NUCLEOTIDE SEQUENCE</scope>
    <source>
        <strain evidence="2">SWRI10</strain>
    </source>
</reference>
<feature type="domain" description="Beta-ketoacyl synthase-like N-terminal" evidence="1">
    <location>
        <begin position="22"/>
        <end position="239"/>
    </location>
</feature>
<protein>
    <submittedName>
        <fullName evidence="2">Beta-ketoacyl synthase chain length factor</fullName>
    </submittedName>
</protein>
<comment type="caution">
    <text evidence="2">The sequence shown here is derived from an EMBL/GenBank/DDBJ whole genome shotgun (WGS) entry which is preliminary data.</text>
</comment>
<gene>
    <name evidence="3" type="ORF">HU737_024490</name>
    <name evidence="2" type="ORF">HU737_20585</name>
</gene>
<reference evidence="2" key="1">
    <citation type="journal article" date="2020" name="Microorganisms">
        <title>Reliable Identification of Environmental Pseudomonas Isolates Using the rpoD Gene.</title>
        <authorList>
            <consortium name="The Broad Institute Genome Sequencing Platform"/>
            <person name="Girard L."/>
            <person name="Lood C."/>
            <person name="Rokni-Zadeh H."/>
            <person name="van Noort V."/>
            <person name="Lavigne R."/>
            <person name="De Mot R."/>
        </authorList>
    </citation>
    <scope>NUCLEOTIDE SEQUENCE</scope>
    <source>
        <strain evidence="2">SWRI10</strain>
    </source>
</reference>
<organism evidence="2">
    <name type="scientific">Pseudomonas urmiensis</name>
    <dbReference type="NCBI Taxonomy" id="2745493"/>
    <lineage>
        <taxon>Bacteria</taxon>
        <taxon>Pseudomonadati</taxon>
        <taxon>Pseudomonadota</taxon>
        <taxon>Gammaproteobacteria</taxon>
        <taxon>Pseudomonadales</taxon>
        <taxon>Pseudomonadaceae</taxon>
        <taxon>Pseudomonas</taxon>
    </lineage>
</organism>
<sequence length="242" mass="26307">MITFDISQWRAWAPGLQKPADWQAWADGADLPADDGQAPDVGFLPAMQRRRLSYLARMAFAVGWPLAEGIEALPLVYVSRHGETPRTFALLSELAERQPLSPTQFSLSVHNAVIGLWSILRGETSEMTALAAAGDGFEQGVIEAAGLLHEGAPAVLLIVAEEQPPVAYRPWIDDVPCAYAVALLLTPGTQWQLTLGQAVSGQAAPGPAPLPHALSWLRALLSEQTRLTHPGKQRSWTWQRQP</sequence>
<dbReference type="EMBL" id="JABWRE020000001">
    <property type="protein sequence ID" value="MBV4539121.1"/>
    <property type="molecule type" value="Genomic_DNA"/>
</dbReference>
<dbReference type="AlphaFoldDB" id="A0A923G296"/>
<evidence type="ECO:0000259" key="1">
    <source>
        <dbReference type="Pfam" id="PF13723"/>
    </source>
</evidence>
<dbReference type="InterPro" id="IPR014030">
    <property type="entry name" value="Ketoacyl_synth_N"/>
</dbReference>
<dbReference type="EMBL" id="JABWRE010000019">
    <property type="protein sequence ID" value="MBC3443096.1"/>
    <property type="molecule type" value="Genomic_DNA"/>
</dbReference>
<name>A0A923G296_9PSED</name>
<reference evidence="3" key="3">
    <citation type="submission" date="2021-06" db="EMBL/GenBank/DDBJ databases">
        <title>Updating the genus Pseudomonas: Description of 43 new species and partition of the Pseudomonas putida group.</title>
        <authorList>
            <person name="Girard L."/>
            <person name="Lood C."/>
            <person name="Vandamme P."/>
            <person name="Rokni-Zadeh H."/>
            <person name="Van Noort V."/>
            <person name="Hofte M."/>
            <person name="Lavigne R."/>
            <person name="De Mot R."/>
        </authorList>
    </citation>
    <scope>NUCLEOTIDE SEQUENCE</scope>
    <source>
        <strain evidence="3">SWRI10</strain>
    </source>
</reference>
<dbReference type="Pfam" id="PF13723">
    <property type="entry name" value="Ketoacyl-synt_2"/>
    <property type="match status" value="1"/>
</dbReference>
<dbReference type="RefSeq" id="WP_186556595.1">
    <property type="nucleotide sequence ID" value="NZ_JABWRE020000001.1"/>
</dbReference>
<dbReference type="Proteomes" id="UP000599879">
    <property type="component" value="Unassembled WGS sequence"/>
</dbReference>
<evidence type="ECO:0000313" key="2">
    <source>
        <dbReference type="EMBL" id="MBC3443096.1"/>
    </source>
</evidence>
<proteinExistence type="predicted"/>
<accession>A0A923G296</accession>